<dbReference type="RefSeq" id="WP_135619412.1">
    <property type="nucleotide sequence ID" value="NZ_RQGG01000028.1"/>
</dbReference>
<keyword evidence="6" id="KW-0812">Transmembrane</keyword>
<dbReference type="PROSITE" id="PS50110">
    <property type="entry name" value="RESPONSE_REGULATORY"/>
    <property type="match status" value="1"/>
</dbReference>
<dbReference type="SUPFAM" id="SSF47384">
    <property type="entry name" value="Homodimeric domain of signal transducing histidine kinase"/>
    <property type="match status" value="1"/>
</dbReference>
<dbReference type="CDD" id="cd16922">
    <property type="entry name" value="HATPase_EvgS-ArcB-TorS-like"/>
    <property type="match status" value="1"/>
</dbReference>
<dbReference type="Pfam" id="PF02518">
    <property type="entry name" value="HATPase_c"/>
    <property type="match status" value="1"/>
</dbReference>
<dbReference type="SUPFAM" id="SSF55874">
    <property type="entry name" value="ATPase domain of HSP90 chaperone/DNA topoisomerase II/histidine kinase"/>
    <property type="match status" value="1"/>
</dbReference>
<dbReference type="PRINTS" id="PR00344">
    <property type="entry name" value="BCTRLSENSOR"/>
</dbReference>
<protein>
    <recommendedName>
        <fullName evidence="2">histidine kinase</fullName>
        <ecNumber evidence="2">2.7.13.3</ecNumber>
    </recommendedName>
</protein>
<feature type="transmembrane region" description="Helical" evidence="6">
    <location>
        <begin position="180"/>
        <end position="202"/>
    </location>
</feature>
<keyword evidence="4" id="KW-0902">Two-component regulatory system</keyword>
<dbReference type="Gene3D" id="3.40.50.2300">
    <property type="match status" value="1"/>
</dbReference>
<evidence type="ECO:0000259" key="7">
    <source>
        <dbReference type="PROSITE" id="PS50109"/>
    </source>
</evidence>
<keyword evidence="6" id="KW-0472">Membrane</keyword>
<dbReference type="InterPro" id="IPR004358">
    <property type="entry name" value="Sig_transdc_His_kin-like_C"/>
</dbReference>
<feature type="modified residue" description="4-aspartylphosphate" evidence="5">
    <location>
        <position position="654"/>
    </location>
</feature>
<dbReference type="InterPro" id="IPR005467">
    <property type="entry name" value="His_kinase_dom"/>
</dbReference>
<keyword evidence="3 5" id="KW-0597">Phosphoprotein</keyword>
<dbReference type="PROSITE" id="PS50113">
    <property type="entry name" value="PAC"/>
    <property type="match status" value="1"/>
</dbReference>
<dbReference type="SMART" id="SM00448">
    <property type="entry name" value="REC"/>
    <property type="match status" value="1"/>
</dbReference>
<dbReference type="InterPro" id="IPR035965">
    <property type="entry name" value="PAS-like_dom_sf"/>
</dbReference>
<dbReference type="SMART" id="SM00388">
    <property type="entry name" value="HisKA"/>
    <property type="match status" value="1"/>
</dbReference>
<gene>
    <name evidence="11" type="ORF">EHQ59_09425</name>
</gene>
<dbReference type="PROSITE" id="PS50112">
    <property type="entry name" value="PAS"/>
    <property type="match status" value="1"/>
</dbReference>
<dbReference type="FunFam" id="3.30.565.10:FF:000010">
    <property type="entry name" value="Sensor histidine kinase RcsC"/>
    <property type="match status" value="1"/>
</dbReference>
<reference evidence="11" key="1">
    <citation type="journal article" date="2019" name="PLoS Negl. Trop. Dis.">
        <title>Revisiting the worldwide diversity of Leptospira species in the environment.</title>
        <authorList>
            <person name="Vincent A.T."/>
            <person name="Schiettekatte O."/>
            <person name="Bourhy P."/>
            <person name="Veyrier F.J."/>
            <person name="Picardeau M."/>
        </authorList>
    </citation>
    <scope>NUCLEOTIDE SEQUENCE [LARGE SCALE GENOMIC DNA]</scope>
    <source>
        <strain evidence="11">201702454</strain>
    </source>
</reference>
<dbReference type="EMBL" id="RQGG01000028">
    <property type="protein sequence ID" value="TGL53149.1"/>
    <property type="molecule type" value="Genomic_DNA"/>
</dbReference>
<evidence type="ECO:0000313" key="11">
    <source>
        <dbReference type="EMBL" id="TGL53149.1"/>
    </source>
</evidence>
<evidence type="ECO:0000256" key="4">
    <source>
        <dbReference type="ARBA" id="ARBA00023012"/>
    </source>
</evidence>
<dbReference type="GO" id="GO:0000155">
    <property type="term" value="F:phosphorelay sensor kinase activity"/>
    <property type="evidence" value="ECO:0007669"/>
    <property type="project" value="InterPro"/>
</dbReference>
<proteinExistence type="predicted"/>
<keyword evidence="6" id="KW-1133">Transmembrane helix</keyword>
<feature type="domain" description="PAS" evidence="9">
    <location>
        <begin position="218"/>
        <end position="276"/>
    </location>
</feature>
<organism evidence="11 12">
    <name type="scientific">Leptospira kemamanensis</name>
    <dbReference type="NCBI Taxonomy" id="2484942"/>
    <lineage>
        <taxon>Bacteria</taxon>
        <taxon>Pseudomonadati</taxon>
        <taxon>Spirochaetota</taxon>
        <taxon>Spirochaetia</taxon>
        <taxon>Leptospirales</taxon>
        <taxon>Leptospiraceae</taxon>
        <taxon>Leptospira</taxon>
    </lineage>
</organism>
<dbReference type="Gene3D" id="3.30.450.20">
    <property type="entry name" value="PAS domain"/>
    <property type="match status" value="1"/>
</dbReference>
<dbReference type="Proteomes" id="UP000297609">
    <property type="component" value="Unassembled WGS sequence"/>
</dbReference>
<dbReference type="Gene3D" id="3.30.565.10">
    <property type="entry name" value="Histidine kinase-like ATPase, C-terminal domain"/>
    <property type="match status" value="1"/>
</dbReference>
<feature type="domain" description="PAC" evidence="10">
    <location>
        <begin position="292"/>
        <end position="344"/>
    </location>
</feature>
<dbReference type="InterPro" id="IPR036890">
    <property type="entry name" value="HATPase_C_sf"/>
</dbReference>
<comment type="caution">
    <text evidence="11">The sequence shown here is derived from an EMBL/GenBank/DDBJ whole genome shotgun (WGS) entry which is preliminary data.</text>
</comment>
<dbReference type="InterPro" id="IPR011006">
    <property type="entry name" value="CheY-like_superfamily"/>
</dbReference>
<dbReference type="InterPro" id="IPR001789">
    <property type="entry name" value="Sig_transdc_resp-reg_receiver"/>
</dbReference>
<dbReference type="InterPro" id="IPR007891">
    <property type="entry name" value="CHASE3"/>
</dbReference>
<dbReference type="PANTHER" id="PTHR45339">
    <property type="entry name" value="HYBRID SIGNAL TRANSDUCTION HISTIDINE KINASE J"/>
    <property type="match status" value="1"/>
</dbReference>
<evidence type="ECO:0000256" key="6">
    <source>
        <dbReference type="SAM" id="Phobius"/>
    </source>
</evidence>
<dbReference type="InterPro" id="IPR003594">
    <property type="entry name" value="HATPase_dom"/>
</dbReference>
<dbReference type="InterPro" id="IPR036097">
    <property type="entry name" value="HisK_dim/P_sf"/>
</dbReference>
<dbReference type="Gene3D" id="1.10.287.130">
    <property type="match status" value="1"/>
</dbReference>
<dbReference type="SMART" id="SM00387">
    <property type="entry name" value="HATPase_c"/>
    <property type="match status" value="1"/>
</dbReference>
<comment type="catalytic activity">
    <reaction evidence="1">
        <text>ATP + protein L-histidine = ADP + protein N-phospho-L-histidine.</text>
        <dbReference type="EC" id="2.7.13.3"/>
    </reaction>
</comment>
<dbReference type="Pfam" id="PF05227">
    <property type="entry name" value="CHASE3"/>
    <property type="match status" value="1"/>
</dbReference>
<keyword evidence="12" id="KW-1185">Reference proteome</keyword>
<name>A0A4R9JR67_9LEPT</name>
<evidence type="ECO:0000256" key="1">
    <source>
        <dbReference type="ARBA" id="ARBA00000085"/>
    </source>
</evidence>
<evidence type="ECO:0000259" key="10">
    <source>
        <dbReference type="PROSITE" id="PS50113"/>
    </source>
</evidence>
<dbReference type="EC" id="2.7.13.3" evidence="2"/>
<evidence type="ECO:0000256" key="2">
    <source>
        <dbReference type="ARBA" id="ARBA00012438"/>
    </source>
</evidence>
<dbReference type="InterPro" id="IPR000700">
    <property type="entry name" value="PAS-assoc_C"/>
</dbReference>
<dbReference type="InterPro" id="IPR000014">
    <property type="entry name" value="PAS"/>
</dbReference>
<dbReference type="AlphaFoldDB" id="A0A4R9JR67"/>
<evidence type="ECO:0000256" key="5">
    <source>
        <dbReference type="PROSITE-ProRule" id="PRU00169"/>
    </source>
</evidence>
<dbReference type="NCBIfam" id="TIGR00229">
    <property type="entry name" value="sensory_box"/>
    <property type="match status" value="1"/>
</dbReference>
<sequence length="723" mass="83416">MNFLDQKRILPYYLGFLWLTLTFLVFSSFFFFYQVFHSRTKVIQFEQKKEWNAKLKDYASFLKDAETGVRGYLLSKDPNFLIPYHTSKTELNSLEIYLTKNVEDVDAKGLEELFRLSHLKLTQIDSYITTRPLRIPTLATLIEGNRKMTEFRTFFDQFLFQKLIRDEREFLSHKQLNDRLIVVSGSLFLLLSFLIFWMIFVLRKSIRSIVEKEVIEDRFSEIEDLYQYSPVGFHSLDPNGGFLKINHTECEWLGYSENELVGQKKWIDLLTENSKEIFLSNFPLFKKQGFINNLIFEVNKKNGQTMFVNLSSTAIYASNGEMIRSRSVLVDVTKSIVYEKELIEAKKKAEDANKAKSEFLSNMSHELRTPLNAVIGLSLWLMEENPRPEQLENLKNLKFSSESLLSLINDILDFNKIEERLVVIEAIDFNIKEFLKSITTSFQVRANEKLLDFQLDLDPNLPEYIHTDPTRLLQILNNLLSNALKFTQKGSIHLKLKVEPMEEDTIELKFEISDTGIGIEANKLNFIFEKFTQANQDTTRKYGGSGLGLAISKALVELMNGNIAVKSVLGVGSQFSFTLPCKIGKTNEFITITNNQNNEVLKGKIVIVADDISINRSIVIRFLNRWGIKTLEAANGLEVLEILSKQTVDLILMDLHMPEMDGYQASVEIRKNQIWKELPIIALTASAQIETRQQIKTVGMNDFISKPFNPNDLLNQLHIWIGN</sequence>
<dbReference type="Pfam" id="PF00512">
    <property type="entry name" value="HisKA"/>
    <property type="match status" value="1"/>
</dbReference>
<dbReference type="CDD" id="cd00130">
    <property type="entry name" value="PAS"/>
    <property type="match status" value="1"/>
</dbReference>
<dbReference type="InterPro" id="IPR003661">
    <property type="entry name" value="HisK_dim/P_dom"/>
</dbReference>
<dbReference type="OrthoDB" id="6192248at2"/>
<feature type="transmembrane region" description="Helical" evidence="6">
    <location>
        <begin position="12"/>
        <end position="33"/>
    </location>
</feature>
<evidence type="ECO:0000313" key="12">
    <source>
        <dbReference type="Proteomes" id="UP000297609"/>
    </source>
</evidence>
<dbReference type="SMART" id="SM00091">
    <property type="entry name" value="PAS"/>
    <property type="match status" value="1"/>
</dbReference>
<dbReference type="CDD" id="cd17546">
    <property type="entry name" value="REC_hyHK_CKI1_RcsC-like"/>
    <property type="match status" value="1"/>
</dbReference>
<dbReference type="Pfam" id="PF13426">
    <property type="entry name" value="PAS_9"/>
    <property type="match status" value="1"/>
</dbReference>
<evidence type="ECO:0000256" key="3">
    <source>
        <dbReference type="ARBA" id="ARBA00022553"/>
    </source>
</evidence>
<evidence type="ECO:0000259" key="8">
    <source>
        <dbReference type="PROSITE" id="PS50110"/>
    </source>
</evidence>
<feature type="domain" description="Histidine kinase" evidence="7">
    <location>
        <begin position="362"/>
        <end position="583"/>
    </location>
</feature>
<feature type="domain" description="Response regulatory" evidence="8">
    <location>
        <begin position="605"/>
        <end position="721"/>
    </location>
</feature>
<dbReference type="PANTHER" id="PTHR45339:SF1">
    <property type="entry name" value="HYBRID SIGNAL TRANSDUCTION HISTIDINE KINASE J"/>
    <property type="match status" value="1"/>
</dbReference>
<dbReference type="SUPFAM" id="SSF52172">
    <property type="entry name" value="CheY-like"/>
    <property type="match status" value="1"/>
</dbReference>
<accession>A0A4R9JR67</accession>
<dbReference type="Pfam" id="PF00072">
    <property type="entry name" value="Response_reg"/>
    <property type="match status" value="1"/>
</dbReference>
<dbReference type="SUPFAM" id="SSF55785">
    <property type="entry name" value="PYP-like sensor domain (PAS domain)"/>
    <property type="match status" value="1"/>
</dbReference>
<evidence type="ECO:0000259" key="9">
    <source>
        <dbReference type="PROSITE" id="PS50112"/>
    </source>
</evidence>
<dbReference type="PROSITE" id="PS50109">
    <property type="entry name" value="HIS_KIN"/>
    <property type="match status" value="1"/>
</dbReference>
<dbReference type="CDD" id="cd00082">
    <property type="entry name" value="HisKA"/>
    <property type="match status" value="1"/>
</dbReference>